<keyword evidence="2 6" id="KW-0812">Transmembrane</keyword>
<comment type="subcellular location">
    <subcellularLocation>
        <location evidence="1">Membrane</location>
        <topology evidence="1">Multi-pass membrane protein</topology>
    </subcellularLocation>
</comment>
<feature type="transmembrane region" description="Helical" evidence="6">
    <location>
        <begin position="263"/>
        <end position="284"/>
    </location>
</feature>
<feature type="transmembrane region" description="Helical" evidence="6">
    <location>
        <begin position="455"/>
        <end position="477"/>
    </location>
</feature>
<dbReference type="InterPro" id="IPR007016">
    <property type="entry name" value="O-antigen_ligase-rel_domated"/>
</dbReference>
<dbReference type="EMBL" id="DVLW01000052">
    <property type="protein sequence ID" value="HIT93940.1"/>
    <property type="molecule type" value="Genomic_DNA"/>
</dbReference>
<dbReference type="AlphaFoldDB" id="A0A9D1KRC3"/>
<dbReference type="Proteomes" id="UP000824160">
    <property type="component" value="Unassembled WGS sequence"/>
</dbReference>
<dbReference type="InterPro" id="IPR051533">
    <property type="entry name" value="WaaL-like"/>
</dbReference>
<feature type="transmembrane region" description="Helical" evidence="6">
    <location>
        <begin position="71"/>
        <end position="86"/>
    </location>
</feature>
<feature type="transmembrane region" description="Helical" evidence="6">
    <location>
        <begin position="231"/>
        <end position="251"/>
    </location>
</feature>
<comment type="caution">
    <text evidence="8">The sequence shown here is derived from an EMBL/GenBank/DDBJ whole genome shotgun (WGS) entry which is preliminary data.</text>
</comment>
<feature type="domain" description="O-antigen ligase-related" evidence="7">
    <location>
        <begin position="217"/>
        <end position="408"/>
    </location>
</feature>
<evidence type="ECO:0000256" key="3">
    <source>
        <dbReference type="ARBA" id="ARBA00022989"/>
    </source>
</evidence>
<dbReference type="PANTHER" id="PTHR37422:SF13">
    <property type="entry name" value="LIPOPOLYSACCHARIDE BIOSYNTHESIS PROTEIN PA4999-RELATED"/>
    <property type="match status" value="1"/>
</dbReference>
<evidence type="ECO:0000256" key="5">
    <source>
        <dbReference type="SAM" id="MobiDB-lite"/>
    </source>
</evidence>
<evidence type="ECO:0000313" key="8">
    <source>
        <dbReference type="EMBL" id="HIT93940.1"/>
    </source>
</evidence>
<keyword evidence="8" id="KW-0436">Ligase</keyword>
<dbReference type="GO" id="GO:0016874">
    <property type="term" value="F:ligase activity"/>
    <property type="evidence" value="ECO:0007669"/>
    <property type="project" value="UniProtKB-KW"/>
</dbReference>
<protein>
    <submittedName>
        <fullName evidence="8">O-antigen ligase family protein</fullName>
    </submittedName>
</protein>
<feature type="transmembrane region" description="Helical" evidence="6">
    <location>
        <begin position="18"/>
        <end position="36"/>
    </location>
</feature>
<evidence type="ECO:0000313" key="9">
    <source>
        <dbReference type="Proteomes" id="UP000824160"/>
    </source>
</evidence>
<dbReference type="Pfam" id="PF04932">
    <property type="entry name" value="Wzy_C"/>
    <property type="match status" value="1"/>
</dbReference>
<feature type="transmembrane region" description="Helical" evidence="6">
    <location>
        <begin position="391"/>
        <end position="419"/>
    </location>
</feature>
<dbReference type="PANTHER" id="PTHR37422">
    <property type="entry name" value="TEICHURONIC ACID BIOSYNTHESIS PROTEIN TUAE"/>
    <property type="match status" value="1"/>
</dbReference>
<evidence type="ECO:0000256" key="1">
    <source>
        <dbReference type="ARBA" id="ARBA00004141"/>
    </source>
</evidence>
<dbReference type="GO" id="GO:0016020">
    <property type="term" value="C:membrane"/>
    <property type="evidence" value="ECO:0007669"/>
    <property type="project" value="UniProtKB-SubCell"/>
</dbReference>
<proteinExistence type="predicted"/>
<accession>A0A9D1KRC3</accession>
<keyword evidence="4 6" id="KW-0472">Membrane</keyword>
<feature type="transmembrane region" description="Helical" evidence="6">
    <location>
        <begin position="180"/>
        <end position="197"/>
    </location>
</feature>
<evidence type="ECO:0000259" key="7">
    <source>
        <dbReference type="Pfam" id="PF04932"/>
    </source>
</evidence>
<feature type="transmembrane region" description="Helical" evidence="6">
    <location>
        <begin position="132"/>
        <end position="155"/>
    </location>
</feature>
<keyword evidence="3 6" id="KW-1133">Transmembrane helix</keyword>
<evidence type="ECO:0000256" key="2">
    <source>
        <dbReference type="ARBA" id="ARBA00022692"/>
    </source>
</evidence>
<gene>
    <name evidence="8" type="ORF">IAC43_02020</name>
</gene>
<feature type="transmembrane region" description="Helical" evidence="6">
    <location>
        <begin position="431"/>
        <end position="449"/>
    </location>
</feature>
<reference evidence="8" key="1">
    <citation type="submission" date="2020-10" db="EMBL/GenBank/DDBJ databases">
        <authorList>
            <person name="Gilroy R."/>
        </authorList>
    </citation>
    <scope>NUCLEOTIDE SEQUENCE</scope>
    <source>
        <strain evidence="8">ChiBcec7-5410</strain>
    </source>
</reference>
<sequence length="530" mass="60631">MEKSIVRKVIDGLLDHNLYRLVVLVMVVVRTCAFLNPLIGPFVKFTLAWSALILIRDLFTERLFMTNRFRGILYLFLIAYGLTSFFNRDQNFARNLVMWAYIISNMLVMYSYDLSKSPGQIKRELLHFNHTFMIATFIGQLISLVTFFMGIAFAYRVGDVVYYYGIYEGRIWGFYTNPNAASFFMVINLMLTVVSIIVQKESLSRRRKVFYLVNNIVQLLILFLCNSRTSIFTLCFYIILIVVLMALPEIIWNRDKAARGKKIGQTVFVAVVLPLAILGTHTYALEILPNFVLKTSFSEELNERLEDVTNTSSTATITAGDVELEREDFGTQFGGRYYLWQAGIELIKNDALFGVGNDNVPIEAYRYAARYFTAFGEDIYLPGVSGGLHNLFFQIAAASGLIGLGIFVIFGVLVLQRVVRYYIWMIKEKRFNQLVVACIAVVMIIVLRTMTDTGIIYGIYYLGVVFWTYLSAVVYFMDSEFTVGRKPFVAMIHDRIFHGKKESWKVARRQKLPTKKSGHAKLSRVPGTGD</sequence>
<feature type="region of interest" description="Disordered" evidence="5">
    <location>
        <begin position="511"/>
        <end position="530"/>
    </location>
</feature>
<feature type="compositionally biased region" description="Basic residues" evidence="5">
    <location>
        <begin position="511"/>
        <end position="522"/>
    </location>
</feature>
<feature type="transmembrane region" description="Helical" evidence="6">
    <location>
        <begin position="92"/>
        <end position="112"/>
    </location>
</feature>
<organism evidence="8 9">
    <name type="scientific">Candidatus Faecivivens stercoripullorum</name>
    <dbReference type="NCBI Taxonomy" id="2840805"/>
    <lineage>
        <taxon>Bacteria</taxon>
        <taxon>Bacillati</taxon>
        <taxon>Bacillota</taxon>
        <taxon>Clostridia</taxon>
        <taxon>Eubacteriales</taxon>
        <taxon>Oscillospiraceae</taxon>
        <taxon>Oscillospiraceae incertae sedis</taxon>
        <taxon>Candidatus Faecivivens</taxon>
    </lineage>
</organism>
<reference evidence="8" key="2">
    <citation type="journal article" date="2021" name="PeerJ">
        <title>Extensive microbial diversity within the chicken gut microbiome revealed by metagenomics and culture.</title>
        <authorList>
            <person name="Gilroy R."/>
            <person name="Ravi A."/>
            <person name="Getino M."/>
            <person name="Pursley I."/>
            <person name="Horton D.L."/>
            <person name="Alikhan N.F."/>
            <person name="Baker D."/>
            <person name="Gharbi K."/>
            <person name="Hall N."/>
            <person name="Watson M."/>
            <person name="Adriaenssens E.M."/>
            <person name="Foster-Nyarko E."/>
            <person name="Jarju S."/>
            <person name="Secka A."/>
            <person name="Antonio M."/>
            <person name="Oren A."/>
            <person name="Chaudhuri R.R."/>
            <person name="La Ragione R."/>
            <person name="Hildebrand F."/>
            <person name="Pallen M.J."/>
        </authorList>
    </citation>
    <scope>NUCLEOTIDE SEQUENCE</scope>
    <source>
        <strain evidence="8">ChiBcec7-5410</strain>
    </source>
</reference>
<name>A0A9D1KRC3_9FIRM</name>
<evidence type="ECO:0000256" key="4">
    <source>
        <dbReference type="ARBA" id="ARBA00023136"/>
    </source>
</evidence>
<evidence type="ECO:0000256" key="6">
    <source>
        <dbReference type="SAM" id="Phobius"/>
    </source>
</evidence>